<feature type="region of interest" description="Disordered" evidence="1">
    <location>
        <begin position="13"/>
        <end position="49"/>
    </location>
</feature>
<evidence type="ECO:0000313" key="3">
    <source>
        <dbReference type="Proteomes" id="UP000236903"/>
    </source>
</evidence>
<accession>A0AAD0DYF8</accession>
<feature type="compositionally biased region" description="Basic residues" evidence="1">
    <location>
        <begin position="32"/>
        <end position="41"/>
    </location>
</feature>
<evidence type="ECO:0000313" key="2">
    <source>
        <dbReference type="EMBL" id="AVB18925.1"/>
    </source>
</evidence>
<protein>
    <submittedName>
        <fullName evidence="2">DUF1534 domain-containing protein</fullName>
    </submittedName>
</protein>
<dbReference type="EMBL" id="CP026562">
    <property type="protein sequence ID" value="AVB18925.1"/>
    <property type="molecule type" value="Genomic_DNA"/>
</dbReference>
<gene>
    <name evidence="2" type="ORF">BKM03_06490</name>
</gene>
<dbReference type="KEGG" id="pavl:BKM03_06490"/>
<evidence type="ECO:0000256" key="1">
    <source>
        <dbReference type="SAM" id="MobiDB-lite"/>
    </source>
</evidence>
<dbReference type="AlphaFoldDB" id="A0AAD0DYF8"/>
<dbReference type="AntiFam" id="ANF00261">
    <property type="entry name" value="Protein of unknown function (DUF1534)"/>
</dbReference>
<sequence length="49" mass="5294">MVTELSFLTLQRGNALGDAPRHKSAPPLTFKTGRRASRTACRRGASHDG</sequence>
<reference evidence="2 3" key="1">
    <citation type="submission" date="2018-02" db="EMBL/GenBank/DDBJ databases">
        <title>Comparative genomics of Pseudomonas syringae.</title>
        <authorList>
            <person name="Hulin M.T."/>
        </authorList>
    </citation>
    <scope>NUCLEOTIDE SEQUENCE [LARGE SCALE GENOMIC DNA]</scope>
    <source>
        <strain evidence="2 3">R2leaf</strain>
    </source>
</reference>
<dbReference type="Proteomes" id="UP000236903">
    <property type="component" value="Chromosome"/>
</dbReference>
<name>A0AAD0DYF8_9PSED</name>
<organism evidence="2 3">
    <name type="scientific">Pseudomonas avellanae</name>
    <dbReference type="NCBI Taxonomy" id="46257"/>
    <lineage>
        <taxon>Bacteria</taxon>
        <taxon>Pseudomonadati</taxon>
        <taxon>Pseudomonadota</taxon>
        <taxon>Gammaproteobacteria</taxon>
        <taxon>Pseudomonadales</taxon>
        <taxon>Pseudomonadaceae</taxon>
        <taxon>Pseudomonas</taxon>
    </lineage>
</organism>
<proteinExistence type="predicted"/>